<dbReference type="AlphaFoldDB" id="A0A0F7FQJ8"/>
<evidence type="ECO:0000313" key="3">
    <source>
        <dbReference type="Proteomes" id="UP000034034"/>
    </source>
</evidence>
<evidence type="ECO:0000256" key="1">
    <source>
        <dbReference type="SAM" id="MobiDB-lite"/>
    </source>
</evidence>
<dbReference type="InterPro" id="IPR021719">
    <property type="entry name" value="Prot_inh_I78"/>
</dbReference>
<sequence length="75" mass="8394">MTPSQPWRPSRPQTPDDDPDAYVGLAADRAERQAAERGWGTVRRLAPDAIITMEYMPGRLNLAVKDGEVVRCWQG</sequence>
<evidence type="ECO:0000313" key="2">
    <source>
        <dbReference type="EMBL" id="AKG42135.1"/>
    </source>
</evidence>
<evidence type="ECO:0008006" key="4">
    <source>
        <dbReference type="Google" id="ProtNLM"/>
    </source>
</evidence>
<dbReference type="EMBL" id="CP009922">
    <property type="protein sequence ID" value="AKG42135.1"/>
    <property type="molecule type" value="Genomic_DNA"/>
</dbReference>
<reference evidence="2" key="1">
    <citation type="submission" date="2019-08" db="EMBL/GenBank/DDBJ databases">
        <title>Complete genome sequence of a mangrove-derived Streptomyces xiamenensis.</title>
        <authorList>
            <person name="Xu J."/>
        </authorList>
    </citation>
    <scope>NUCLEOTIDE SEQUENCE</scope>
    <source>
        <strain evidence="2">318</strain>
    </source>
</reference>
<dbReference type="Pfam" id="PF11720">
    <property type="entry name" value="Inhibitor_I78"/>
    <property type="match status" value="1"/>
</dbReference>
<dbReference type="Gene3D" id="3.30.10.10">
    <property type="entry name" value="Trypsin Inhibitor V, subunit A"/>
    <property type="match status" value="1"/>
</dbReference>
<organism evidence="2 3">
    <name type="scientific">Streptomyces xiamenensis</name>
    <dbReference type="NCBI Taxonomy" id="408015"/>
    <lineage>
        <taxon>Bacteria</taxon>
        <taxon>Bacillati</taxon>
        <taxon>Actinomycetota</taxon>
        <taxon>Actinomycetes</taxon>
        <taxon>Kitasatosporales</taxon>
        <taxon>Streptomycetaceae</taxon>
        <taxon>Streptomyces</taxon>
    </lineage>
</organism>
<keyword evidence="3" id="KW-1185">Reference proteome</keyword>
<dbReference type="KEGG" id="sxi:SXIM_07510"/>
<gene>
    <name evidence="2" type="ORF">SXIM_07510</name>
</gene>
<dbReference type="RefSeq" id="WP_030728147.1">
    <property type="nucleotide sequence ID" value="NZ_CP009922.3"/>
</dbReference>
<protein>
    <recommendedName>
        <fullName evidence="4">Proteinase inhibitor I78</fullName>
    </recommendedName>
</protein>
<feature type="region of interest" description="Disordered" evidence="1">
    <location>
        <begin position="1"/>
        <end position="21"/>
    </location>
</feature>
<dbReference type="Proteomes" id="UP000034034">
    <property type="component" value="Chromosome"/>
</dbReference>
<proteinExistence type="predicted"/>
<accession>A0A0F7FQJ8</accession>
<name>A0A0F7FQJ8_9ACTN</name>
<feature type="compositionally biased region" description="Polar residues" evidence="1">
    <location>
        <begin position="1"/>
        <end position="13"/>
    </location>
</feature>
<dbReference type="HOGENOM" id="CLU_183107_0_0_11"/>